<dbReference type="InterPro" id="IPR032675">
    <property type="entry name" value="LRR_dom_sf"/>
</dbReference>
<evidence type="ECO:0000313" key="1">
    <source>
        <dbReference type="EMBL" id="UOE19825.1"/>
    </source>
</evidence>
<dbReference type="SUPFAM" id="SSF52047">
    <property type="entry name" value="RNI-like"/>
    <property type="match status" value="1"/>
</dbReference>
<gene>
    <name evidence="1" type="ORF">NI17_000730</name>
</gene>
<name>A0A399G2E6_9ACTN</name>
<dbReference type="AlphaFoldDB" id="A0A399G2E6"/>
<keyword evidence="2" id="KW-1185">Reference proteome</keyword>
<dbReference type="Gene3D" id="3.80.10.10">
    <property type="entry name" value="Ribonuclease Inhibitor"/>
    <property type="match status" value="1"/>
</dbReference>
<dbReference type="OrthoDB" id="9781345at2"/>
<evidence type="ECO:0000313" key="2">
    <source>
        <dbReference type="Proteomes" id="UP000265719"/>
    </source>
</evidence>
<protein>
    <submittedName>
        <fullName evidence="1">STM4015 family protein</fullName>
    </submittedName>
</protein>
<reference evidence="1" key="1">
    <citation type="submission" date="2020-10" db="EMBL/GenBank/DDBJ databases">
        <title>De novo genome project of the cellulose decomposer Thermobifida halotolerans type strain.</title>
        <authorList>
            <person name="Nagy I."/>
            <person name="Horvath B."/>
            <person name="Kukolya J."/>
            <person name="Nagy I."/>
            <person name="Orsini M."/>
        </authorList>
    </citation>
    <scope>NUCLEOTIDE SEQUENCE</scope>
    <source>
        <strain evidence="1">DSM 44931</strain>
    </source>
</reference>
<dbReference type="InterPro" id="IPR047722">
    <property type="entry name" value="STM4015-like"/>
</dbReference>
<dbReference type="KEGG" id="thao:NI17_000730"/>
<dbReference type="EMBL" id="CP063196">
    <property type="protein sequence ID" value="UOE19825.1"/>
    <property type="molecule type" value="Genomic_DNA"/>
</dbReference>
<dbReference type="NCBIfam" id="NF038076">
    <property type="entry name" value="fam_STM4015"/>
    <property type="match status" value="1"/>
</dbReference>
<dbReference type="RefSeq" id="WP_068687737.1">
    <property type="nucleotide sequence ID" value="NZ_CP063196.1"/>
</dbReference>
<organism evidence="1 2">
    <name type="scientific">Thermobifida halotolerans</name>
    <dbReference type="NCBI Taxonomy" id="483545"/>
    <lineage>
        <taxon>Bacteria</taxon>
        <taxon>Bacillati</taxon>
        <taxon>Actinomycetota</taxon>
        <taxon>Actinomycetes</taxon>
        <taxon>Streptosporangiales</taxon>
        <taxon>Nocardiopsidaceae</taxon>
        <taxon>Thermobifida</taxon>
    </lineage>
</organism>
<proteinExistence type="predicted"/>
<dbReference type="Proteomes" id="UP000265719">
    <property type="component" value="Chromosome"/>
</dbReference>
<sequence length="342" mass="37507">MTINEHLTEFAGLPVVEFPSPEIEEERLLNAQDHARRDNLPVPDRLEPDEAYTAALAAPESAAWRLRVVVDAEETFEAYFAHFLNRVDTTRVTALSVGCWGESHEDPGVVPRDLLVDNAVRFPQLRSLFFGEFVQEEAEISWIPQCDVAPLLAAFPALEELAVRGGSGLEFPATGHDALRGLVVQTGGLPRKVTTGILASRLPALEHLELWFGVEDYGGTTTVDDLAPLLAGELFPALRSLGLRNSTWGDELVRRLADAPVLDRVGVLDLSGNVLTDTGGEVLATAPAFRNLDRLVLRYHFLTEEMLDRLRAALAGVDLDVSGGEKPDVYRGKATYYPEVTE</sequence>
<accession>A0A399G2E6</accession>